<dbReference type="SUPFAM" id="SSF53955">
    <property type="entry name" value="Lysozyme-like"/>
    <property type="match status" value="1"/>
</dbReference>
<dbReference type="GO" id="GO:0008955">
    <property type="term" value="F:peptidoglycan glycosyltransferase activity"/>
    <property type="evidence" value="ECO:0007669"/>
    <property type="project" value="UniProtKB-UniRule"/>
</dbReference>
<organism evidence="13 14">
    <name type="scientific">Tepidamorphus gemmatus</name>
    <dbReference type="NCBI Taxonomy" id="747076"/>
    <lineage>
        <taxon>Bacteria</taxon>
        <taxon>Pseudomonadati</taxon>
        <taxon>Pseudomonadota</taxon>
        <taxon>Alphaproteobacteria</taxon>
        <taxon>Hyphomicrobiales</taxon>
        <taxon>Tepidamorphaceae</taxon>
        <taxon>Tepidamorphus</taxon>
    </lineage>
</organism>
<evidence type="ECO:0000256" key="7">
    <source>
        <dbReference type="ARBA" id="ARBA00022984"/>
    </source>
</evidence>
<evidence type="ECO:0000256" key="11">
    <source>
        <dbReference type="HAMAP-Rule" id="MF_00766"/>
    </source>
</evidence>
<comment type="caution">
    <text evidence="13">The sequence shown here is derived from an EMBL/GenBank/DDBJ whole genome shotgun (WGS) entry which is preliminary data.</text>
</comment>
<feature type="domain" description="Glycosyl transferase family 51" evidence="12">
    <location>
        <begin position="64"/>
        <end position="209"/>
    </location>
</feature>
<feature type="transmembrane region" description="Helical" evidence="11">
    <location>
        <begin position="21"/>
        <end position="44"/>
    </location>
</feature>
<comment type="similarity">
    <text evidence="11">Belongs to the glycosyltransferase 51 family.</text>
</comment>
<dbReference type="InterPro" id="IPR011812">
    <property type="entry name" value="Pep_trsgly"/>
</dbReference>
<dbReference type="InterPro" id="IPR001264">
    <property type="entry name" value="Glyco_trans_51"/>
</dbReference>
<dbReference type="GO" id="GO:0005886">
    <property type="term" value="C:plasma membrane"/>
    <property type="evidence" value="ECO:0007669"/>
    <property type="project" value="UniProtKB-SubCell"/>
</dbReference>
<dbReference type="GO" id="GO:0016763">
    <property type="term" value="F:pentosyltransferase activity"/>
    <property type="evidence" value="ECO:0007669"/>
    <property type="project" value="InterPro"/>
</dbReference>
<evidence type="ECO:0000313" key="13">
    <source>
        <dbReference type="EMBL" id="TCT11871.1"/>
    </source>
</evidence>
<comment type="function">
    <text evidence="11">Peptidoglycan polymerase that catalyzes glycan chain elongation from lipid-linked precursors.</text>
</comment>
<dbReference type="RefSeq" id="WP_132805770.1">
    <property type="nucleotide sequence ID" value="NZ_SMAK01000003.1"/>
</dbReference>
<evidence type="ECO:0000256" key="1">
    <source>
        <dbReference type="ARBA" id="ARBA00022475"/>
    </source>
</evidence>
<dbReference type="GO" id="GO:0009252">
    <property type="term" value="P:peptidoglycan biosynthetic process"/>
    <property type="evidence" value="ECO:0007669"/>
    <property type="project" value="UniProtKB-UniRule"/>
</dbReference>
<evidence type="ECO:0000256" key="6">
    <source>
        <dbReference type="ARBA" id="ARBA00022960"/>
    </source>
</evidence>
<comment type="catalytic activity">
    <reaction evidence="11">
        <text>[GlcNAc-(1-&gt;4)-Mur2Ac(oyl-L-Ala-gamma-D-Glu-L-Lys-D-Ala-D-Ala)](n)-di-trans,octa-cis-undecaprenyl diphosphate + beta-D-GlcNAc-(1-&gt;4)-Mur2Ac(oyl-L-Ala-gamma-D-Glu-L-Lys-D-Ala-D-Ala)-di-trans,octa-cis-undecaprenyl diphosphate = [GlcNAc-(1-&gt;4)-Mur2Ac(oyl-L-Ala-gamma-D-Glu-L-Lys-D-Ala-D-Ala)](n+1)-di-trans,octa-cis-undecaprenyl diphosphate + di-trans,octa-cis-undecaprenyl diphosphate + H(+)</text>
        <dbReference type="Rhea" id="RHEA:23708"/>
        <dbReference type="Rhea" id="RHEA-COMP:9602"/>
        <dbReference type="Rhea" id="RHEA-COMP:9603"/>
        <dbReference type="ChEBI" id="CHEBI:15378"/>
        <dbReference type="ChEBI" id="CHEBI:58405"/>
        <dbReference type="ChEBI" id="CHEBI:60033"/>
        <dbReference type="ChEBI" id="CHEBI:78435"/>
        <dbReference type="EC" id="2.4.99.28"/>
    </reaction>
</comment>
<dbReference type="OrthoDB" id="9766909at2"/>
<dbReference type="EC" id="2.4.99.28" evidence="11"/>
<keyword evidence="10 11" id="KW-0961">Cell wall biogenesis/degradation</keyword>
<reference evidence="13 14" key="1">
    <citation type="submission" date="2019-03" db="EMBL/GenBank/DDBJ databases">
        <title>Genomic Encyclopedia of Type Strains, Phase IV (KMG-IV): sequencing the most valuable type-strain genomes for metagenomic binning, comparative biology and taxonomic classification.</title>
        <authorList>
            <person name="Goeker M."/>
        </authorList>
    </citation>
    <scope>NUCLEOTIDE SEQUENCE [LARGE SCALE GENOMIC DNA]</scope>
    <source>
        <strain evidence="13 14">DSM 19345</strain>
    </source>
</reference>
<gene>
    <name evidence="11" type="primary">mtgA</name>
    <name evidence="13" type="ORF">EDC22_103184</name>
</gene>
<keyword evidence="9 11" id="KW-0472">Membrane</keyword>
<keyword evidence="3 11" id="KW-0328">Glycosyltransferase</keyword>
<dbReference type="PANTHER" id="PTHR30400">
    <property type="entry name" value="MONOFUNCTIONAL BIOSYNTHETIC PEPTIDOGLYCAN TRANSGLYCOSYLASE"/>
    <property type="match status" value="1"/>
</dbReference>
<keyword evidence="6 11" id="KW-0133">Cell shape</keyword>
<evidence type="ECO:0000256" key="10">
    <source>
        <dbReference type="ARBA" id="ARBA00023316"/>
    </source>
</evidence>
<keyword evidence="4 11" id="KW-0808">Transferase</keyword>
<dbReference type="AlphaFoldDB" id="A0A4R3MEF1"/>
<dbReference type="GO" id="GO:0009274">
    <property type="term" value="C:peptidoglycan-based cell wall"/>
    <property type="evidence" value="ECO:0007669"/>
    <property type="project" value="InterPro"/>
</dbReference>
<keyword evidence="7 11" id="KW-0573">Peptidoglycan synthesis</keyword>
<evidence type="ECO:0000259" key="12">
    <source>
        <dbReference type="Pfam" id="PF00912"/>
    </source>
</evidence>
<dbReference type="GO" id="GO:0071555">
    <property type="term" value="P:cell wall organization"/>
    <property type="evidence" value="ECO:0007669"/>
    <property type="project" value="UniProtKB-KW"/>
</dbReference>
<protein>
    <recommendedName>
        <fullName evidence="11">Biosynthetic peptidoglycan transglycosylase</fullName>
        <ecNumber evidence="11">2.4.99.28</ecNumber>
    </recommendedName>
    <alternativeName>
        <fullName evidence="11">Glycan polymerase</fullName>
    </alternativeName>
    <alternativeName>
        <fullName evidence="11">Peptidoglycan glycosyltransferase MtgA</fullName>
        <shortName evidence="11">PGT</shortName>
    </alternativeName>
</protein>
<evidence type="ECO:0000313" key="14">
    <source>
        <dbReference type="Proteomes" id="UP000295678"/>
    </source>
</evidence>
<evidence type="ECO:0000256" key="4">
    <source>
        <dbReference type="ARBA" id="ARBA00022679"/>
    </source>
</evidence>
<keyword evidence="1 11" id="KW-1003">Cell membrane</keyword>
<keyword evidence="8 11" id="KW-1133">Transmembrane helix</keyword>
<dbReference type="Pfam" id="PF00912">
    <property type="entry name" value="Transgly"/>
    <property type="match status" value="1"/>
</dbReference>
<evidence type="ECO:0000256" key="8">
    <source>
        <dbReference type="ARBA" id="ARBA00022989"/>
    </source>
</evidence>
<dbReference type="PANTHER" id="PTHR30400:SF0">
    <property type="entry name" value="BIOSYNTHETIC PEPTIDOGLYCAN TRANSGLYCOSYLASE"/>
    <property type="match status" value="1"/>
</dbReference>
<dbReference type="NCBIfam" id="TIGR02070">
    <property type="entry name" value="mono_pep_trsgly"/>
    <property type="match status" value="1"/>
</dbReference>
<dbReference type="InterPro" id="IPR023346">
    <property type="entry name" value="Lysozyme-like_dom_sf"/>
</dbReference>
<dbReference type="Gene3D" id="1.10.3810.10">
    <property type="entry name" value="Biosynthetic peptidoglycan transglycosylase-like"/>
    <property type="match status" value="1"/>
</dbReference>
<proteinExistence type="inferred from homology"/>
<keyword evidence="14" id="KW-1185">Reference proteome</keyword>
<name>A0A4R3MEF1_9HYPH</name>
<sequence length="235" mass="26124">MAERTSRGGRRTGWRAWSRRLVRGIAIAGLLLAALPIVLVPLYAVVPPPASTLEVWQRLNGVPIKKRWVPLDDIAPVLVHSVIMSEDGQFCAHRGVDWKAVREVLDRGDTRGASTIPMQTVKNLFLWSSRSYVRKGLEVPLAYWADLVWSKRRMIEIYLNIVEWGPGVFGAEAAAQHWFGVPAARLSRRQAALMAAALPNPIARNPAKPGRTTTYLAGIIERRARQAGAYVTCLE</sequence>
<dbReference type="HAMAP" id="MF_00766">
    <property type="entry name" value="PGT_MtgA"/>
    <property type="match status" value="1"/>
</dbReference>
<dbReference type="UniPathway" id="UPA00219"/>
<comment type="subcellular location">
    <subcellularLocation>
        <location evidence="11">Cell inner membrane</location>
        <topology evidence="11">Single-pass membrane protein</topology>
    </subcellularLocation>
</comment>
<dbReference type="Proteomes" id="UP000295678">
    <property type="component" value="Unassembled WGS sequence"/>
</dbReference>
<evidence type="ECO:0000256" key="9">
    <source>
        <dbReference type="ARBA" id="ARBA00023136"/>
    </source>
</evidence>
<evidence type="ECO:0000256" key="3">
    <source>
        <dbReference type="ARBA" id="ARBA00022676"/>
    </source>
</evidence>
<dbReference type="GO" id="GO:0008360">
    <property type="term" value="P:regulation of cell shape"/>
    <property type="evidence" value="ECO:0007669"/>
    <property type="project" value="UniProtKB-KW"/>
</dbReference>
<keyword evidence="5 11" id="KW-0812">Transmembrane</keyword>
<comment type="pathway">
    <text evidence="11">Cell wall biogenesis; peptidoglycan biosynthesis.</text>
</comment>
<accession>A0A4R3MEF1</accession>
<evidence type="ECO:0000256" key="5">
    <source>
        <dbReference type="ARBA" id="ARBA00022692"/>
    </source>
</evidence>
<evidence type="ECO:0000256" key="2">
    <source>
        <dbReference type="ARBA" id="ARBA00022519"/>
    </source>
</evidence>
<dbReference type="InterPro" id="IPR036950">
    <property type="entry name" value="PBP_transglycosylase"/>
</dbReference>
<dbReference type="EMBL" id="SMAK01000003">
    <property type="protein sequence ID" value="TCT11871.1"/>
    <property type="molecule type" value="Genomic_DNA"/>
</dbReference>
<keyword evidence="2 11" id="KW-0997">Cell inner membrane</keyword>